<organism evidence="1 2">
    <name type="scientific">Jaapia argillacea MUCL 33604</name>
    <dbReference type="NCBI Taxonomy" id="933084"/>
    <lineage>
        <taxon>Eukaryota</taxon>
        <taxon>Fungi</taxon>
        <taxon>Dikarya</taxon>
        <taxon>Basidiomycota</taxon>
        <taxon>Agaricomycotina</taxon>
        <taxon>Agaricomycetes</taxon>
        <taxon>Agaricomycetidae</taxon>
        <taxon>Jaapiales</taxon>
        <taxon>Jaapiaceae</taxon>
        <taxon>Jaapia</taxon>
    </lineage>
</organism>
<protein>
    <submittedName>
        <fullName evidence="1">Uncharacterized protein</fullName>
    </submittedName>
</protein>
<reference evidence="2" key="1">
    <citation type="journal article" date="2014" name="Proc. Natl. Acad. Sci. U.S.A.">
        <title>Extensive sampling of basidiomycete genomes demonstrates inadequacy of the white-rot/brown-rot paradigm for wood decay fungi.</title>
        <authorList>
            <person name="Riley R."/>
            <person name="Salamov A.A."/>
            <person name="Brown D.W."/>
            <person name="Nagy L.G."/>
            <person name="Floudas D."/>
            <person name="Held B.W."/>
            <person name="Levasseur A."/>
            <person name="Lombard V."/>
            <person name="Morin E."/>
            <person name="Otillar R."/>
            <person name="Lindquist E.A."/>
            <person name="Sun H."/>
            <person name="LaButti K.M."/>
            <person name="Schmutz J."/>
            <person name="Jabbour D."/>
            <person name="Luo H."/>
            <person name="Baker S.E."/>
            <person name="Pisabarro A.G."/>
            <person name="Walton J.D."/>
            <person name="Blanchette R.A."/>
            <person name="Henrissat B."/>
            <person name="Martin F."/>
            <person name="Cullen D."/>
            <person name="Hibbett D.S."/>
            <person name="Grigoriev I.V."/>
        </authorList>
    </citation>
    <scope>NUCLEOTIDE SEQUENCE [LARGE SCALE GENOMIC DNA]</scope>
    <source>
        <strain evidence="2">MUCL 33604</strain>
    </source>
</reference>
<dbReference type="InParanoid" id="A0A067QBL7"/>
<name>A0A067QBL7_9AGAM</name>
<dbReference type="EMBL" id="KL197714">
    <property type="protein sequence ID" value="KDQ59976.1"/>
    <property type="molecule type" value="Genomic_DNA"/>
</dbReference>
<evidence type="ECO:0000313" key="2">
    <source>
        <dbReference type="Proteomes" id="UP000027265"/>
    </source>
</evidence>
<dbReference type="Proteomes" id="UP000027265">
    <property type="component" value="Unassembled WGS sequence"/>
</dbReference>
<dbReference type="AlphaFoldDB" id="A0A067QBL7"/>
<proteinExistence type="predicted"/>
<evidence type="ECO:0000313" key="1">
    <source>
        <dbReference type="EMBL" id="KDQ59976.1"/>
    </source>
</evidence>
<accession>A0A067QBL7</accession>
<gene>
    <name evidence="1" type="ORF">JAAARDRAFT_591780</name>
</gene>
<sequence>MTAIGGIIPSTLHNRVIQKTRYEGRGNQMKSTMQLCRSSALLRSGMSTQAIHKSFLGLEVGTEGKGECFLEGKEHCLDFVGGKFRPRIEFHSHPSMTPGSPQLAPLPFPEATYIASDFNSRRDTLVRL</sequence>
<dbReference type="HOGENOM" id="CLU_1959898_0_0_1"/>
<keyword evidence="2" id="KW-1185">Reference proteome</keyword>